<dbReference type="EMBL" id="MH790643">
    <property type="protein sequence ID" value="QBH83649.1"/>
    <property type="molecule type" value="Genomic_DNA"/>
</dbReference>
<dbReference type="PRINTS" id="PR00235">
    <property type="entry name" value="HSVCAPSIDMCP"/>
</dbReference>
<evidence type="ECO:0000313" key="2">
    <source>
        <dbReference type="EMBL" id="QBH83649.1"/>
    </source>
</evidence>
<evidence type="ECO:0000313" key="1">
    <source>
        <dbReference type="EMBL" id="QBH80090.1"/>
    </source>
</evidence>
<dbReference type="Pfam" id="PF03122">
    <property type="entry name" value="Herpes_MCP"/>
    <property type="match status" value="1"/>
</dbReference>
<reference evidence="1" key="1">
    <citation type="submission" date="2018-08" db="EMBL/GenBank/DDBJ databases">
        <title>HSV2 whole genome sequences from clinical isolates.</title>
        <authorList>
            <person name="Roychoudhury P."/>
            <person name="Greninger A.L."/>
            <person name="Jerome K.R."/>
            <person name="Johnston C."/>
            <person name="Wald A."/>
            <person name="Xie H."/>
        </authorList>
    </citation>
    <scope>NUCLEOTIDE SEQUENCE</scope>
    <source>
        <strain evidence="2">2005-42278</strain>
        <strain evidence="1">2006-13869CAM</strain>
    </source>
</reference>
<protein>
    <submittedName>
        <fullName evidence="1">UL19</fullName>
    </submittedName>
</protein>
<organismHost>
    <name type="scientific">Homo sapiens</name>
    <name type="common">Human</name>
    <dbReference type="NCBI Taxonomy" id="9606"/>
</organismHost>
<organism evidence="1">
    <name type="scientific">Human herpesvirus 2</name>
    <name type="common">HHV-2</name>
    <name type="synonym">Human herpes simplex virus 2</name>
    <dbReference type="NCBI Taxonomy" id="10310"/>
    <lineage>
        <taxon>Viruses</taxon>
        <taxon>Duplodnaviria</taxon>
        <taxon>Heunggongvirae</taxon>
        <taxon>Peploviricota</taxon>
        <taxon>Herviviricetes</taxon>
        <taxon>Herpesvirales</taxon>
        <taxon>Orthoherpesviridae</taxon>
        <taxon>Alphaherpesvirinae</taxon>
        <taxon>Simplexvirus</taxon>
        <taxon>Simplexvirus humanalpha2</taxon>
    </lineage>
</organism>
<proteinExistence type="predicted"/>
<accession>A0A481TF78</accession>
<name>A0A481TF78_HHV2</name>
<dbReference type="InterPro" id="IPR000912">
    <property type="entry name" value="Herpes_MCP"/>
</dbReference>
<dbReference type="GO" id="GO:0019028">
    <property type="term" value="C:viral capsid"/>
    <property type="evidence" value="ECO:0007669"/>
    <property type="project" value="InterPro"/>
</dbReference>
<sequence>MDHGQDAVCEFIATPVATDINYFRRPCNPRGRAAGGVYAGDKEGDVIALMYDHGQSDPARPFAATANPWASQRFSYGDLLYNGAYHLNGASPVLSPCFKFFTAADITAKHRCLERLIVETGSAVSTATAASDVQFKRPPGCRELVEDPCGLFQEAYPITCASDPALLRSARDGEAHARETHFTQYLIYDASPLKGLSL</sequence>
<dbReference type="GO" id="GO:0005198">
    <property type="term" value="F:structural molecule activity"/>
    <property type="evidence" value="ECO:0007669"/>
    <property type="project" value="InterPro"/>
</dbReference>
<dbReference type="EMBL" id="MH790603">
    <property type="protein sequence ID" value="QBH80090.1"/>
    <property type="molecule type" value="Genomic_DNA"/>
</dbReference>